<evidence type="ECO:0000313" key="1">
    <source>
        <dbReference type="EMBL" id="KAJ8639500.1"/>
    </source>
</evidence>
<comment type="caution">
    <text evidence="1">The sequence shown here is derived from an EMBL/GenBank/DDBJ whole genome shotgun (WGS) entry which is preliminary data.</text>
</comment>
<dbReference type="Proteomes" id="UP001234297">
    <property type="component" value="Chromosome 5"/>
</dbReference>
<keyword evidence="2" id="KW-1185">Reference proteome</keyword>
<evidence type="ECO:0000313" key="2">
    <source>
        <dbReference type="Proteomes" id="UP001234297"/>
    </source>
</evidence>
<dbReference type="EMBL" id="CM056813">
    <property type="protein sequence ID" value="KAJ8639500.1"/>
    <property type="molecule type" value="Genomic_DNA"/>
</dbReference>
<name>A0ACC2M1I1_PERAE</name>
<protein>
    <submittedName>
        <fullName evidence="1">Uncharacterized protein</fullName>
    </submittedName>
</protein>
<proteinExistence type="predicted"/>
<sequence>MVSKVVESGTSRQDSVKQQQHEMKGKGQKQEAVLLQCNKGKASKFKRSSSSVEEDATSSAMLLLACIVCAPQSS</sequence>
<organism evidence="1 2">
    <name type="scientific">Persea americana</name>
    <name type="common">Avocado</name>
    <dbReference type="NCBI Taxonomy" id="3435"/>
    <lineage>
        <taxon>Eukaryota</taxon>
        <taxon>Viridiplantae</taxon>
        <taxon>Streptophyta</taxon>
        <taxon>Embryophyta</taxon>
        <taxon>Tracheophyta</taxon>
        <taxon>Spermatophyta</taxon>
        <taxon>Magnoliopsida</taxon>
        <taxon>Magnoliidae</taxon>
        <taxon>Laurales</taxon>
        <taxon>Lauraceae</taxon>
        <taxon>Persea</taxon>
    </lineage>
</organism>
<reference evidence="1 2" key="1">
    <citation type="journal article" date="2022" name="Hortic Res">
        <title>A haplotype resolved chromosomal level avocado genome allows analysis of novel avocado genes.</title>
        <authorList>
            <person name="Nath O."/>
            <person name="Fletcher S.J."/>
            <person name="Hayward A."/>
            <person name="Shaw L.M."/>
            <person name="Masouleh A.K."/>
            <person name="Furtado A."/>
            <person name="Henry R.J."/>
            <person name="Mitter N."/>
        </authorList>
    </citation>
    <scope>NUCLEOTIDE SEQUENCE [LARGE SCALE GENOMIC DNA]</scope>
    <source>
        <strain evidence="2">cv. Hass</strain>
    </source>
</reference>
<gene>
    <name evidence="1" type="ORF">MRB53_016194</name>
</gene>
<accession>A0ACC2M1I1</accession>